<dbReference type="SUPFAM" id="SSF50969">
    <property type="entry name" value="YVTN repeat-like/Quinoprotein amine dehydrogenase"/>
    <property type="match status" value="1"/>
</dbReference>
<evidence type="ECO:0000256" key="4">
    <source>
        <dbReference type="ARBA" id="ARBA00022840"/>
    </source>
</evidence>
<dbReference type="Gene3D" id="3.30.200.20">
    <property type="entry name" value="Phosphorylase Kinase, domain 1"/>
    <property type="match status" value="1"/>
</dbReference>
<dbReference type="InterPro" id="IPR011044">
    <property type="entry name" value="Quino_amine_DH_bsu"/>
</dbReference>
<dbReference type="InterPro" id="IPR000719">
    <property type="entry name" value="Prot_kinase_dom"/>
</dbReference>
<accession>A0A3Q9ES31</accession>
<dbReference type="OrthoDB" id="9762169at2"/>
<evidence type="ECO:0000313" key="8">
    <source>
        <dbReference type="EMBL" id="AZQ34235.1"/>
    </source>
</evidence>
<dbReference type="InterPro" id="IPR008271">
    <property type="entry name" value="Ser/Thr_kinase_AS"/>
</dbReference>
<keyword evidence="9" id="KW-1185">Reference proteome</keyword>
<evidence type="ECO:0000313" key="9">
    <source>
        <dbReference type="Proteomes" id="UP000280298"/>
    </source>
</evidence>
<feature type="compositionally biased region" description="Polar residues" evidence="6">
    <location>
        <begin position="305"/>
        <end position="317"/>
    </location>
</feature>
<evidence type="ECO:0000259" key="7">
    <source>
        <dbReference type="PROSITE" id="PS50011"/>
    </source>
</evidence>
<dbReference type="SMART" id="SM00564">
    <property type="entry name" value="PQQ"/>
    <property type="match status" value="5"/>
</dbReference>
<evidence type="ECO:0000256" key="1">
    <source>
        <dbReference type="ARBA" id="ARBA00022679"/>
    </source>
</evidence>
<organism evidence="8 9">
    <name type="scientific">Streptomyces cyaneochromogenes</name>
    <dbReference type="NCBI Taxonomy" id="2496836"/>
    <lineage>
        <taxon>Bacteria</taxon>
        <taxon>Bacillati</taxon>
        <taxon>Actinomycetota</taxon>
        <taxon>Actinomycetes</taxon>
        <taxon>Kitasatosporales</taxon>
        <taxon>Streptomycetaceae</taxon>
        <taxon>Streptomyces</taxon>
    </lineage>
</organism>
<protein>
    <submittedName>
        <fullName evidence="8">Serine/threonine-protein kinase</fullName>
    </submittedName>
</protein>
<evidence type="ECO:0000256" key="6">
    <source>
        <dbReference type="SAM" id="MobiDB-lite"/>
    </source>
</evidence>
<dbReference type="Proteomes" id="UP000280298">
    <property type="component" value="Chromosome"/>
</dbReference>
<feature type="binding site" evidence="5">
    <location>
        <position position="42"/>
    </location>
    <ligand>
        <name>ATP</name>
        <dbReference type="ChEBI" id="CHEBI:30616"/>
    </ligand>
</feature>
<dbReference type="AlphaFoldDB" id="A0A3Q9ES31"/>
<name>A0A3Q9ES31_9ACTN</name>
<dbReference type="PANTHER" id="PTHR43289">
    <property type="entry name" value="MITOGEN-ACTIVATED PROTEIN KINASE KINASE KINASE 20-RELATED"/>
    <property type="match status" value="1"/>
</dbReference>
<feature type="region of interest" description="Disordered" evidence="6">
    <location>
        <begin position="369"/>
        <end position="395"/>
    </location>
</feature>
<feature type="domain" description="Protein kinase" evidence="7">
    <location>
        <begin position="14"/>
        <end position="268"/>
    </location>
</feature>
<keyword evidence="1" id="KW-0808">Transferase</keyword>
<dbReference type="GO" id="GO:0005524">
    <property type="term" value="F:ATP binding"/>
    <property type="evidence" value="ECO:0007669"/>
    <property type="project" value="UniProtKB-UniRule"/>
</dbReference>
<evidence type="ECO:0000256" key="5">
    <source>
        <dbReference type="PROSITE-ProRule" id="PRU10141"/>
    </source>
</evidence>
<dbReference type="InterPro" id="IPR011009">
    <property type="entry name" value="Kinase-like_dom_sf"/>
</dbReference>
<keyword evidence="3 8" id="KW-0418">Kinase</keyword>
<dbReference type="Pfam" id="PF00069">
    <property type="entry name" value="Pkinase"/>
    <property type="match status" value="1"/>
</dbReference>
<dbReference type="PROSITE" id="PS00108">
    <property type="entry name" value="PROTEIN_KINASE_ST"/>
    <property type="match status" value="1"/>
</dbReference>
<dbReference type="PANTHER" id="PTHR43289:SF34">
    <property type="entry name" value="SERINE_THREONINE-PROTEIN KINASE YBDM-RELATED"/>
    <property type="match status" value="1"/>
</dbReference>
<dbReference type="PROSITE" id="PS00107">
    <property type="entry name" value="PROTEIN_KINASE_ATP"/>
    <property type="match status" value="1"/>
</dbReference>
<dbReference type="GO" id="GO:0004674">
    <property type="term" value="F:protein serine/threonine kinase activity"/>
    <property type="evidence" value="ECO:0007669"/>
    <property type="project" value="TreeGrafter"/>
</dbReference>
<dbReference type="InterPro" id="IPR002372">
    <property type="entry name" value="PQQ_rpt_dom"/>
</dbReference>
<dbReference type="PROSITE" id="PS50011">
    <property type="entry name" value="PROTEIN_KINASE_DOM"/>
    <property type="match status" value="1"/>
</dbReference>
<dbReference type="Gene3D" id="2.130.10.10">
    <property type="entry name" value="YVTN repeat-like/Quinoprotein amine dehydrogenase"/>
    <property type="match status" value="1"/>
</dbReference>
<dbReference type="InterPro" id="IPR015943">
    <property type="entry name" value="WD40/YVTN_repeat-like_dom_sf"/>
</dbReference>
<sequence>MPLRKDDPKSVGGYKLLDRLGAGGMGAVYRGRSRSGREVAVKVVHAQYAEDPVFRTRFRQEIEAVRKVSGAFTAPVLDADPEAVRPWMATQYVPGRSLADRLRERGPMRGAELRQLALGLVEALRDIHRAGVVHRDLKPANVLMAEDGPRVIDFGISRAAENHQTVTETGQMIGTPPFMSPEQFTDARKVGPASDVFSLGALLVFAVTGRGPFDADSPYLTAYRVVHDEPVLDGLAQPLRSVLERCLAKDVADRPELDALAGEFAAVLPEPAEGEPQTVSLRLDGLKAVEGVEGESSSGHGTDRTAGSGSGSLSGRTAGNDLGSLSGRTYTSRFGRRRGRRPLWAATGTVGALALGLTGYALVGPNWEEESGGGTVRSSAVSASPSASSRWAEPPEGWRAWQTTVNEEAPLGAPKAVAEGFEGDSACLMYDLAAYCAGQGVLPVRLDGLTGKTVWRADLAPAGTDGAYYWASLLGVRDGAMLIRQSITQEDSNSETIQVIALDTKTGAKLWSREMNDENVDLTLSGDVVLTADADGRTVTARTPRTGAERWTMEVPAGYYCTFDTFGSDLYAHCTLDDPERSLVLAVDRTDGSVQRFTVPYQSGIVGSVDGRVAVAEWIDGSETSATGSADGRLLLIDPDSATRGTTKLEKIYTGQSSLADGTLWTVSGNGRVTALSARTGKQLWQTPTSLENPGKATYDPRTRTLYVASNSGRVAALDARKGTLLWETLPRVARVFSGGTVGPEVLLNQGALVVTAPDGTVFSLDPAHPERKPVSG</sequence>
<feature type="region of interest" description="Disordered" evidence="6">
    <location>
        <begin position="291"/>
        <end position="331"/>
    </location>
</feature>
<evidence type="ECO:0000256" key="2">
    <source>
        <dbReference type="ARBA" id="ARBA00022741"/>
    </source>
</evidence>
<evidence type="ECO:0000256" key="3">
    <source>
        <dbReference type="ARBA" id="ARBA00022777"/>
    </source>
</evidence>
<feature type="compositionally biased region" description="Low complexity" evidence="6">
    <location>
        <begin position="378"/>
        <end position="389"/>
    </location>
</feature>
<proteinExistence type="predicted"/>
<reference evidence="8 9" key="1">
    <citation type="journal article" date="2019" name="Int. J. Syst. Evol. Microbiol.">
        <title>Streptomyces cyaneochromogenes sp. nov., a blue pigment-producing actinomycete from manganese-contaminated soil.</title>
        <authorList>
            <person name="Tang X."/>
            <person name="Zhao J."/>
            <person name="Li K."/>
            <person name="Chen Z."/>
            <person name="Sun Y."/>
            <person name="Gao J."/>
        </authorList>
    </citation>
    <scope>NUCLEOTIDE SEQUENCE [LARGE SCALE GENOMIC DNA]</scope>
    <source>
        <strain evidence="8 9">MK-45</strain>
    </source>
</reference>
<keyword evidence="4 5" id="KW-0067">ATP-binding</keyword>
<dbReference type="SUPFAM" id="SSF56112">
    <property type="entry name" value="Protein kinase-like (PK-like)"/>
    <property type="match status" value="1"/>
</dbReference>
<dbReference type="KEGG" id="scya:EJ357_12685"/>
<gene>
    <name evidence="8" type="ORF">EJ357_12685</name>
</gene>
<dbReference type="Pfam" id="PF13360">
    <property type="entry name" value="PQQ_2"/>
    <property type="match status" value="1"/>
</dbReference>
<keyword evidence="2 5" id="KW-0547">Nucleotide-binding</keyword>
<dbReference type="SMART" id="SM00220">
    <property type="entry name" value="S_TKc"/>
    <property type="match status" value="1"/>
</dbReference>
<dbReference type="RefSeq" id="WP_126391644.1">
    <property type="nucleotide sequence ID" value="NZ_CP034539.1"/>
</dbReference>
<dbReference type="CDD" id="cd14014">
    <property type="entry name" value="STKc_PknB_like"/>
    <property type="match status" value="1"/>
</dbReference>
<dbReference type="EMBL" id="CP034539">
    <property type="protein sequence ID" value="AZQ34235.1"/>
    <property type="molecule type" value="Genomic_DNA"/>
</dbReference>
<dbReference type="InterPro" id="IPR017441">
    <property type="entry name" value="Protein_kinase_ATP_BS"/>
</dbReference>
<dbReference type="Gene3D" id="1.10.510.10">
    <property type="entry name" value="Transferase(Phosphotransferase) domain 1"/>
    <property type="match status" value="1"/>
</dbReference>
<dbReference type="Gene3D" id="2.40.128.630">
    <property type="match status" value="1"/>
</dbReference>
<dbReference type="InterPro" id="IPR018391">
    <property type="entry name" value="PQQ_b-propeller_rpt"/>
</dbReference>